<feature type="region of interest" description="Disordered" evidence="1">
    <location>
        <begin position="117"/>
        <end position="265"/>
    </location>
</feature>
<evidence type="ECO:0000256" key="1">
    <source>
        <dbReference type="SAM" id="MobiDB-lite"/>
    </source>
</evidence>
<feature type="compositionally biased region" description="Polar residues" evidence="1">
    <location>
        <begin position="157"/>
        <end position="209"/>
    </location>
</feature>
<sequence length="265" mass="31185">MQDWIDHAEGWWNANRPRKIAMVDNPFIPRNANQALIYHNENHNHHHLSSNHSVDLIDTNEHAMPALAYNQIHYNNAQPINNYYYDNTHGTNQLPTMDASRSRNQLHHVQYNGHQHIRPNQQQDLSSQQYQQQPTRNNRYNSYNNNYNRSGRYGNNDSNGRYDNSNRNYTPNQRRSYDQPASQDQRQPNNQPRSVAFDNSQKNGQLNIQKDTKPIKTPKKQQLNAILTDKYNNKQKDLYEAIRPERPPDVSTATPYPNTKLQDNQ</sequence>
<feature type="compositionally biased region" description="Basic and acidic residues" evidence="1">
    <location>
        <begin position="231"/>
        <end position="248"/>
    </location>
</feature>
<name>A0A9P6WWH7_RHIOR</name>
<keyword evidence="3" id="KW-1185">Reference proteome</keyword>
<accession>A0A9P6WWH7</accession>
<reference evidence="2" key="1">
    <citation type="journal article" date="2020" name="Microb. Genom.">
        <title>Genetic diversity of clinical and environmental Mucorales isolates obtained from an investigation of mucormycosis cases among solid organ transplant recipients.</title>
        <authorList>
            <person name="Nguyen M.H."/>
            <person name="Kaul D."/>
            <person name="Muto C."/>
            <person name="Cheng S.J."/>
            <person name="Richter R.A."/>
            <person name="Bruno V.M."/>
            <person name="Liu G."/>
            <person name="Beyhan S."/>
            <person name="Sundermann A.J."/>
            <person name="Mounaud S."/>
            <person name="Pasculle A.W."/>
            <person name="Nierman W.C."/>
            <person name="Driscoll E."/>
            <person name="Cumbie R."/>
            <person name="Clancy C.J."/>
            <person name="Dupont C.L."/>
        </authorList>
    </citation>
    <scope>NUCLEOTIDE SEQUENCE</scope>
    <source>
        <strain evidence="2">GL11</strain>
    </source>
</reference>
<protein>
    <submittedName>
        <fullName evidence="2">Uncharacterized protein</fullName>
    </submittedName>
</protein>
<proteinExistence type="predicted"/>
<gene>
    <name evidence="2" type="ORF">G6F64_013148</name>
</gene>
<dbReference type="EMBL" id="JAANQT010004883">
    <property type="protein sequence ID" value="KAG1296747.1"/>
    <property type="molecule type" value="Genomic_DNA"/>
</dbReference>
<feature type="compositionally biased region" description="Low complexity" evidence="1">
    <location>
        <begin position="121"/>
        <end position="156"/>
    </location>
</feature>
<dbReference type="OrthoDB" id="10300170at2759"/>
<evidence type="ECO:0000313" key="2">
    <source>
        <dbReference type="EMBL" id="KAG1296747.1"/>
    </source>
</evidence>
<organism evidence="2 3">
    <name type="scientific">Rhizopus oryzae</name>
    <name type="common">Mucormycosis agent</name>
    <name type="synonym">Rhizopus arrhizus var. delemar</name>
    <dbReference type="NCBI Taxonomy" id="64495"/>
    <lineage>
        <taxon>Eukaryota</taxon>
        <taxon>Fungi</taxon>
        <taxon>Fungi incertae sedis</taxon>
        <taxon>Mucoromycota</taxon>
        <taxon>Mucoromycotina</taxon>
        <taxon>Mucoromycetes</taxon>
        <taxon>Mucorales</taxon>
        <taxon>Mucorineae</taxon>
        <taxon>Rhizopodaceae</taxon>
        <taxon>Rhizopus</taxon>
    </lineage>
</organism>
<comment type="caution">
    <text evidence="2">The sequence shown here is derived from an EMBL/GenBank/DDBJ whole genome shotgun (WGS) entry which is preliminary data.</text>
</comment>
<evidence type="ECO:0000313" key="3">
    <source>
        <dbReference type="Proteomes" id="UP000716291"/>
    </source>
</evidence>
<feature type="compositionally biased region" description="Polar residues" evidence="1">
    <location>
        <begin position="251"/>
        <end position="265"/>
    </location>
</feature>
<dbReference type="Proteomes" id="UP000716291">
    <property type="component" value="Unassembled WGS sequence"/>
</dbReference>
<dbReference type="AlphaFoldDB" id="A0A9P6WWH7"/>